<dbReference type="InParanoid" id="A0A078BAS5"/>
<keyword evidence="2" id="KW-0472">Membrane</keyword>
<keyword evidence="2" id="KW-1133">Transmembrane helix</keyword>
<evidence type="ECO:0000313" key="5">
    <source>
        <dbReference type="Proteomes" id="UP000039865"/>
    </source>
</evidence>
<keyword evidence="1" id="KW-0863">Zinc-finger</keyword>
<dbReference type="Gene3D" id="3.30.40.10">
    <property type="entry name" value="Zinc/RING finger domain, C3HC4 (zinc finger)"/>
    <property type="match status" value="1"/>
</dbReference>
<dbReference type="AlphaFoldDB" id="A0A078BAS5"/>
<accession>A0A078BAS5</accession>
<dbReference type="InterPro" id="IPR001841">
    <property type="entry name" value="Znf_RING"/>
</dbReference>
<organism evidence="4 5">
    <name type="scientific">Stylonychia lemnae</name>
    <name type="common">Ciliate</name>
    <dbReference type="NCBI Taxonomy" id="5949"/>
    <lineage>
        <taxon>Eukaryota</taxon>
        <taxon>Sar</taxon>
        <taxon>Alveolata</taxon>
        <taxon>Ciliophora</taxon>
        <taxon>Intramacronucleata</taxon>
        <taxon>Spirotrichea</taxon>
        <taxon>Stichotrichia</taxon>
        <taxon>Sporadotrichida</taxon>
        <taxon>Oxytrichidae</taxon>
        <taxon>Stylonychinae</taxon>
        <taxon>Stylonychia</taxon>
    </lineage>
</organism>
<dbReference type="InterPro" id="IPR013083">
    <property type="entry name" value="Znf_RING/FYVE/PHD"/>
</dbReference>
<gene>
    <name evidence="4" type="primary">Contig3608.g3847</name>
    <name evidence="4" type="ORF">STYLEM_20824</name>
</gene>
<keyword evidence="2" id="KW-0812">Transmembrane</keyword>
<dbReference type="SUPFAM" id="SSF57850">
    <property type="entry name" value="RING/U-box"/>
    <property type="match status" value="2"/>
</dbReference>
<evidence type="ECO:0000256" key="2">
    <source>
        <dbReference type="SAM" id="Phobius"/>
    </source>
</evidence>
<dbReference type="EMBL" id="CCKQ01019643">
    <property type="protein sequence ID" value="CDW91665.1"/>
    <property type="molecule type" value="Genomic_DNA"/>
</dbReference>
<sequence>MANKYLISDARINNLEEIKDMRDYINCGICLQVVTEERNPKECSNCHNQLFCEDCLTKWKRCNETLGIKLLPAHEYNCGYGNTYNSIVGLKLDKCKFCKESAPSRFSTNNELGESAEKEIDINKHLCDIKQRQWCLTHKRTGTFFTIDRIVNYEEYEQLFELFKCQLCEGLIRMPKSCNNCKYNFCTICISSKLMERDVCPACFELNPQFSEMSRNLCQIISKFKIKCKNSGMGCDQVFEYDKIIEHELQCGICQDCKSYCVKCQKSIDIGTNHECQIEERQEFSLLAQDNVFDSLIPNVPAQIEHQRPPQVVRQPPAIIPLTNQIILKCREIGTANPILIIVFIILDFLHQNFMLFAYIYYAITQDFINIPTQVSYCIATGIFYIVSQIPQIDQILHMRKTYGNYRLLSKFQKIGMIFSGFFNAIYVVFVFFINCDSLMTEFAQKMGDIYIARND</sequence>
<keyword evidence="1" id="KW-0862">Zinc</keyword>
<evidence type="ECO:0000259" key="3">
    <source>
        <dbReference type="PROSITE" id="PS50089"/>
    </source>
</evidence>
<protein>
    <submittedName>
        <fullName evidence="4">Traf-type zinc finger family protein</fullName>
    </submittedName>
</protein>
<dbReference type="GO" id="GO:0008270">
    <property type="term" value="F:zinc ion binding"/>
    <property type="evidence" value="ECO:0007669"/>
    <property type="project" value="UniProtKB-KW"/>
</dbReference>
<feature type="transmembrane region" description="Helical" evidence="2">
    <location>
        <begin position="374"/>
        <end position="394"/>
    </location>
</feature>
<dbReference type="OrthoDB" id="305315at2759"/>
<dbReference type="PROSITE" id="PS50089">
    <property type="entry name" value="ZF_RING_2"/>
    <property type="match status" value="1"/>
</dbReference>
<reference evidence="4 5" key="1">
    <citation type="submission" date="2014-06" db="EMBL/GenBank/DDBJ databases">
        <authorList>
            <person name="Swart Estienne"/>
        </authorList>
    </citation>
    <scope>NUCLEOTIDE SEQUENCE [LARGE SCALE GENOMIC DNA]</scope>
    <source>
        <strain evidence="4 5">130c</strain>
    </source>
</reference>
<evidence type="ECO:0000256" key="1">
    <source>
        <dbReference type="PROSITE-ProRule" id="PRU00175"/>
    </source>
</evidence>
<dbReference type="SMART" id="SM00184">
    <property type="entry name" value="RING"/>
    <property type="match status" value="2"/>
</dbReference>
<evidence type="ECO:0000313" key="4">
    <source>
        <dbReference type="EMBL" id="CDW91665.1"/>
    </source>
</evidence>
<name>A0A078BAS5_STYLE</name>
<feature type="domain" description="RING-type" evidence="3">
    <location>
        <begin position="165"/>
        <end position="203"/>
    </location>
</feature>
<keyword evidence="1" id="KW-0479">Metal-binding</keyword>
<feature type="transmembrane region" description="Helical" evidence="2">
    <location>
        <begin position="415"/>
        <end position="434"/>
    </location>
</feature>
<keyword evidence="5" id="KW-1185">Reference proteome</keyword>
<proteinExistence type="predicted"/>
<dbReference type="Proteomes" id="UP000039865">
    <property type="component" value="Unassembled WGS sequence"/>
</dbReference>
<feature type="transmembrane region" description="Helical" evidence="2">
    <location>
        <begin position="339"/>
        <end position="362"/>
    </location>
</feature>